<keyword evidence="2" id="KW-0238">DNA-binding</keyword>
<evidence type="ECO:0000313" key="5">
    <source>
        <dbReference type="EMBL" id="BCK82457.1"/>
    </source>
</evidence>
<dbReference type="InterPro" id="IPR036388">
    <property type="entry name" value="WH-like_DNA-bd_sf"/>
</dbReference>
<dbReference type="PROSITE" id="PS50949">
    <property type="entry name" value="HTH_GNTR"/>
    <property type="match status" value="1"/>
</dbReference>
<dbReference type="PANTHER" id="PTHR38445">
    <property type="entry name" value="HTH-TYPE TRANSCRIPTIONAL REPRESSOR YTRA"/>
    <property type="match status" value="1"/>
</dbReference>
<dbReference type="GO" id="GO:0003677">
    <property type="term" value="F:DNA binding"/>
    <property type="evidence" value="ECO:0007669"/>
    <property type="project" value="UniProtKB-KW"/>
</dbReference>
<dbReference type="RefSeq" id="WP_213541014.1">
    <property type="nucleotide sequence ID" value="NZ_AP023418.1"/>
</dbReference>
<feature type="domain" description="HTH gntR-type" evidence="4">
    <location>
        <begin position="10"/>
        <end position="78"/>
    </location>
</feature>
<organism evidence="5 6">
    <name type="scientific">Vescimonas coprocola</name>
    <dbReference type="NCBI Taxonomy" id="2714355"/>
    <lineage>
        <taxon>Bacteria</taxon>
        <taxon>Bacillati</taxon>
        <taxon>Bacillota</taxon>
        <taxon>Clostridia</taxon>
        <taxon>Eubacteriales</taxon>
        <taxon>Oscillospiraceae</taxon>
        <taxon>Vescimonas</taxon>
    </lineage>
</organism>
<evidence type="ECO:0000313" key="6">
    <source>
        <dbReference type="Proteomes" id="UP000681035"/>
    </source>
</evidence>
<dbReference type="InterPro" id="IPR036390">
    <property type="entry name" value="WH_DNA-bd_sf"/>
</dbReference>
<dbReference type="EMBL" id="AP023418">
    <property type="protein sequence ID" value="BCK82457.1"/>
    <property type="molecule type" value="Genomic_DNA"/>
</dbReference>
<keyword evidence="1" id="KW-0805">Transcription regulation</keyword>
<dbReference type="CDD" id="cd07377">
    <property type="entry name" value="WHTH_GntR"/>
    <property type="match status" value="1"/>
</dbReference>
<dbReference type="AlphaFoldDB" id="A0A810Q857"/>
<sequence length="121" mass="13719">MIRLDYRDARPIYEQVKDGLRRLMVTGVLAPGEKLPSVRSLAMDLAINPNTIQRAYAQLEMEGYVYSVAGRGTFVAEGQEQNLVRRREVEAKVQPLVQELRELGMTEGEWIALWRGGNENA</sequence>
<evidence type="ECO:0000256" key="3">
    <source>
        <dbReference type="ARBA" id="ARBA00023163"/>
    </source>
</evidence>
<dbReference type="InterPro" id="IPR000524">
    <property type="entry name" value="Tscrpt_reg_HTH_GntR"/>
</dbReference>
<proteinExistence type="predicted"/>
<evidence type="ECO:0000256" key="2">
    <source>
        <dbReference type="ARBA" id="ARBA00023125"/>
    </source>
</evidence>
<dbReference type="SUPFAM" id="SSF46785">
    <property type="entry name" value="Winged helix' DNA-binding domain"/>
    <property type="match status" value="1"/>
</dbReference>
<reference evidence="5" key="1">
    <citation type="submission" date="2020-09" db="EMBL/GenBank/DDBJ databases">
        <title>New species isolated from human feces.</title>
        <authorList>
            <person name="Kitahara M."/>
            <person name="Shigeno Y."/>
            <person name="Shime M."/>
            <person name="Matsumoto Y."/>
            <person name="Nakamura S."/>
            <person name="Motooka D."/>
            <person name="Fukuoka S."/>
            <person name="Nishikawa H."/>
            <person name="Benno Y."/>
        </authorList>
    </citation>
    <scope>NUCLEOTIDE SEQUENCE</scope>
    <source>
        <strain evidence="5">MM50</strain>
    </source>
</reference>
<dbReference type="Gene3D" id="1.10.10.10">
    <property type="entry name" value="Winged helix-like DNA-binding domain superfamily/Winged helix DNA-binding domain"/>
    <property type="match status" value="1"/>
</dbReference>
<name>A0A810Q857_9FIRM</name>
<evidence type="ECO:0000259" key="4">
    <source>
        <dbReference type="PROSITE" id="PS50949"/>
    </source>
</evidence>
<protein>
    <submittedName>
        <fullName evidence="5">GntR family transcriptional regulator</fullName>
    </submittedName>
</protein>
<accession>A0A810Q857</accession>
<keyword evidence="3" id="KW-0804">Transcription</keyword>
<evidence type="ECO:0000256" key="1">
    <source>
        <dbReference type="ARBA" id="ARBA00023015"/>
    </source>
</evidence>
<dbReference type="Proteomes" id="UP000681035">
    <property type="component" value="Chromosome"/>
</dbReference>
<dbReference type="PANTHER" id="PTHR38445:SF9">
    <property type="entry name" value="HTH-TYPE TRANSCRIPTIONAL REPRESSOR YTRA"/>
    <property type="match status" value="1"/>
</dbReference>
<dbReference type="SMART" id="SM00345">
    <property type="entry name" value="HTH_GNTR"/>
    <property type="match status" value="1"/>
</dbReference>
<keyword evidence="6" id="KW-1185">Reference proteome</keyword>
<gene>
    <name evidence="5" type="ORF">MM50RIKEN_22200</name>
</gene>
<dbReference type="Pfam" id="PF00392">
    <property type="entry name" value="GntR"/>
    <property type="match status" value="1"/>
</dbReference>
<dbReference type="GO" id="GO:0003700">
    <property type="term" value="F:DNA-binding transcription factor activity"/>
    <property type="evidence" value="ECO:0007669"/>
    <property type="project" value="InterPro"/>
</dbReference>
<dbReference type="KEGG" id="vcop:MM50RIKEN_22200"/>